<evidence type="ECO:0000313" key="2">
    <source>
        <dbReference type="EMBL" id="TKW31491.1"/>
    </source>
</evidence>
<dbReference type="Proteomes" id="UP000298652">
    <property type="component" value="Chromosome 2"/>
</dbReference>
<protein>
    <submittedName>
        <fullName evidence="2">Uncharacterized protein</fullName>
    </submittedName>
</protein>
<evidence type="ECO:0000313" key="3">
    <source>
        <dbReference type="Proteomes" id="UP000298652"/>
    </source>
</evidence>
<reference evidence="2" key="1">
    <citation type="submission" date="2019-03" db="EMBL/GenBank/DDBJ databases">
        <title>WGS assembly of Setaria viridis.</title>
        <authorList>
            <person name="Huang P."/>
            <person name="Jenkins J."/>
            <person name="Grimwood J."/>
            <person name="Barry K."/>
            <person name="Healey A."/>
            <person name="Mamidi S."/>
            <person name="Sreedasyam A."/>
            <person name="Shu S."/>
            <person name="Feldman M."/>
            <person name="Wu J."/>
            <person name="Yu Y."/>
            <person name="Chen C."/>
            <person name="Johnson J."/>
            <person name="Rokhsar D."/>
            <person name="Baxter I."/>
            <person name="Schmutz J."/>
            <person name="Brutnell T."/>
            <person name="Kellogg E."/>
        </authorList>
    </citation>
    <scope>NUCLEOTIDE SEQUENCE [LARGE SCALE GENOMIC DNA]</scope>
</reference>
<dbReference type="Gramene" id="TKW31491">
    <property type="protein sequence ID" value="TKW31491"/>
    <property type="gene ID" value="SEVIR_2G109300v2"/>
</dbReference>
<evidence type="ECO:0000256" key="1">
    <source>
        <dbReference type="SAM" id="MobiDB-lite"/>
    </source>
</evidence>
<feature type="compositionally biased region" description="Low complexity" evidence="1">
    <location>
        <begin position="88"/>
        <end position="98"/>
    </location>
</feature>
<dbReference type="AlphaFoldDB" id="A0A4U6VNZ4"/>
<gene>
    <name evidence="2" type="ORF">SEVIR_2G109300v2</name>
</gene>
<organism evidence="2 3">
    <name type="scientific">Setaria viridis</name>
    <name type="common">Green bristlegrass</name>
    <name type="synonym">Setaria italica subsp. viridis</name>
    <dbReference type="NCBI Taxonomy" id="4556"/>
    <lineage>
        <taxon>Eukaryota</taxon>
        <taxon>Viridiplantae</taxon>
        <taxon>Streptophyta</taxon>
        <taxon>Embryophyta</taxon>
        <taxon>Tracheophyta</taxon>
        <taxon>Spermatophyta</taxon>
        <taxon>Magnoliopsida</taxon>
        <taxon>Liliopsida</taxon>
        <taxon>Poales</taxon>
        <taxon>Poaceae</taxon>
        <taxon>PACMAD clade</taxon>
        <taxon>Panicoideae</taxon>
        <taxon>Panicodae</taxon>
        <taxon>Paniceae</taxon>
        <taxon>Cenchrinae</taxon>
        <taxon>Setaria</taxon>
    </lineage>
</organism>
<name>A0A4U6VNZ4_SETVI</name>
<sequence>MPVVVLRPPSHSLVAECTAAYLPPVAAAGQPRRAACIFLAWFDPLLSGSPTPAPRPISARRSLPAAAAGLRAPLTRWPAAPGPPPAPASSRSSRPAAAGGLGAPHPPRPAASAPPPPSSSTRRSRPGLSLPPCQRRKVPRAAPAPPRPSTPASARRSRPVARLRAPPPAFAPSRPPLSSYPRFSLALVRTLSARSPSSLPPSALFFPRSPFSLCSSSPAPPPLRRPSVGAPGSESSAVVLLPPPLRHP</sequence>
<dbReference type="EMBL" id="CM016553">
    <property type="protein sequence ID" value="TKW31491.1"/>
    <property type="molecule type" value="Genomic_DNA"/>
</dbReference>
<feature type="region of interest" description="Disordered" evidence="1">
    <location>
        <begin position="214"/>
        <end position="248"/>
    </location>
</feature>
<feature type="region of interest" description="Disordered" evidence="1">
    <location>
        <begin position="73"/>
        <end position="180"/>
    </location>
</feature>
<feature type="compositionally biased region" description="Pro residues" evidence="1">
    <location>
        <begin position="104"/>
        <end position="118"/>
    </location>
</feature>
<accession>A0A4U6VNZ4</accession>
<proteinExistence type="predicted"/>
<feature type="compositionally biased region" description="Pro residues" evidence="1">
    <location>
        <begin position="165"/>
        <end position="175"/>
    </location>
</feature>
<keyword evidence="3" id="KW-1185">Reference proteome</keyword>